<comment type="caution">
    <text evidence="2">The sequence shown here is derived from an EMBL/GenBank/DDBJ whole genome shotgun (WGS) entry which is preliminary data.</text>
</comment>
<protein>
    <submittedName>
        <fullName evidence="2">Uncharacterized protein</fullName>
    </submittedName>
</protein>
<dbReference type="Proteomes" id="UP001056436">
    <property type="component" value="Unassembled WGS sequence"/>
</dbReference>
<sequence>MPSDLGEMMPNCAAPHLQPRHSKPAGHWEFEAGHLSTLFYPSRRHLTGGGHGTYRKATPKPNLDTITLARRTSTPDSRFPTPTSIPTHLTHPARQSKPLPKMRSTTTRLQQSMLSRVVSEYSREAKPAAAAVSKAAKAPPKAGRKWPLYSNNTQLANTISLSPRELYKRIGKCLAFGCDPDQTQRAASLLRTINDEWRNLHAVSQGFYDPKNSAYTVRLRDGEPSHRPWLGISQASTLTQVAEQSIARFLDRVLETADPQDRLEWERLRDSHACNETLTTMHCQNKPPPQTRASPTLSHEPQVISAYTRLLSNDYEEKSTFRLKVVIYSHKHFTKIADLNMHLKICTHDRKGLPWLSRELKRVAELTSTDAERNAADGHARHIAKMVNNLELGTWRRPDAKEDFGSAAP</sequence>
<keyword evidence="3" id="KW-1185">Reference proteome</keyword>
<evidence type="ECO:0000313" key="3">
    <source>
        <dbReference type="Proteomes" id="UP001056436"/>
    </source>
</evidence>
<gene>
    <name evidence="2" type="ORF">CABS02_05453</name>
</gene>
<dbReference type="AlphaFoldDB" id="A0A9P9XJF0"/>
<feature type="region of interest" description="Disordered" evidence="1">
    <location>
        <begin position="72"/>
        <end position="103"/>
    </location>
</feature>
<evidence type="ECO:0000313" key="2">
    <source>
        <dbReference type="EMBL" id="KAI3554322.1"/>
    </source>
</evidence>
<name>A0A9P9XJF0_9PEZI</name>
<evidence type="ECO:0000256" key="1">
    <source>
        <dbReference type="SAM" id="MobiDB-lite"/>
    </source>
</evidence>
<dbReference type="EMBL" id="SDAQ01000024">
    <property type="protein sequence ID" value="KAI3554322.1"/>
    <property type="molecule type" value="Genomic_DNA"/>
</dbReference>
<dbReference type="OrthoDB" id="5538558at2759"/>
<feature type="compositionally biased region" description="Polar residues" evidence="1">
    <location>
        <begin position="72"/>
        <end position="87"/>
    </location>
</feature>
<reference evidence="2" key="1">
    <citation type="submission" date="2019-01" db="EMBL/GenBank/DDBJ databases">
        <title>Colletotrichum abscissum LGMF1257.</title>
        <authorList>
            <person name="Baroncelli R."/>
        </authorList>
    </citation>
    <scope>NUCLEOTIDE SEQUENCE</scope>
    <source>
        <strain evidence="2">Ca142</strain>
    </source>
</reference>
<accession>A0A9P9XJF0</accession>
<organism evidence="2 3">
    <name type="scientific">Colletotrichum abscissum</name>
    <dbReference type="NCBI Taxonomy" id="1671311"/>
    <lineage>
        <taxon>Eukaryota</taxon>
        <taxon>Fungi</taxon>
        <taxon>Dikarya</taxon>
        <taxon>Ascomycota</taxon>
        <taxon>Pezizomycotina</taxon>
        <taxon>Sordariomycetes</taxon>
        <taxon>Hypocreomycetidae</taxon>
        <taxon>Glomerellales</taxon>
        <taxon>Glomerellaceae</taxon>
        <taxon>Colletotrichum</taxon>
        <taxon>Colletotrichum acutatum species complex</taxon>
    </lineage>
</organism>
<proteinExistence type="predicted"/>